<name>A0A6P8HT10_ACTTE</name>
<gene>
    <name evidence="10" type="primary">LOC116295013</name>
</gene>
<evidence type="ECO:0000313" key="9">
    <source>
        <dbReference type="Proteomes" id="UP000515163"/>
    </source>
</evidence>
<evidence type="ECO:0000256" key="5">
    <source>
        <dbReference type="ARBA" id="ARBA00023136"/>
    </source>
</evidence>
<dbReference type="GeneID" id="116295013"/>
<keyword evidence="9" id="KW-1185">Reference proteome</keyword>
<evidence type="ECO:0000256" key="8">
    <source>
        <dbReference type="SAM" id="Phobius"/>
    </source>
</evidence>
<evidence type="ECO:0000256" key="2">
    <source>
        <dbReference type="ARBA" id="ARBA00004656"/>
    </source>
</evidence>
<feature type="transmembrane region" description="Helical" evidence="8">
    <location>
        <begin position="71"/>
        <end position="91"/>
    </location>
</feature>
<dbReference type="KEGG" id="aten:116295013"/>
<evidence type="ECO:0000313" key="10">
    <source>
        <dbReference type="RefSeq" id="XP_031558571.1"/>
    </source>
</evidence>
<protein>
    <submittedName>
        <fullName evidence="10">Integral membrane protein GPR137B-like</fullName>
    </submittedName>
</protein>
<dbReference type="InterPro" id="IPR029723">
    <property type="entry name" value="GPR137"/>
</dbReference>
<evidence type="ECO:0000256" key="4">
    <source>
        <dbReference type="ARBA" id="ARBA00022989"/>
    </source>
</evidence>
<feature type="compositionally biased region" description="Polar residues" evidence="7">
    <location>
        <begin position="412"/>
        <end position="423"/>
    </location>
</feature>
<dbReference type="OrthoDB" id="192544at2759"/>
<evidence type="ECO:0000256" key="3">
    <source>
        <dbReference type="ARBA" id="ARBA00022692"/>
    </source>
</evidence>
<evidence type="ECO:0000256" key="6">
    <source>
        <dbReference type="ARBA" id="ARBA00023228"/>
    </source>
</evidence>
<feature type="transmembrane region" description="Helical" evidence="8">
    <location>
        <begin position="180"/>
        <end position="201"/>
    </location>
</feature>
<organism evidence="9 10">
    <name type="scientific">Actinia tenebrosa</name>
    <name type="common">Australian red waratah sea anemone</name>
    <dbReference type="NCBI Taxonomy" id="6105"/>
    <lineage>
        <taxon>Eukaryota</taxon>
        <taxon>Metazoa</taxon>
        <taxon>Cnidaria</taxon>
        <taxon>Anthozoa</taxon>
        <taxon>Hexacorallia</taxon>
        <taxon>Actiniaria</taxon>
        <taxon>Actiniidae</taxon>
        <taxon>Actinia</taxon>
    </lineage>
</organism>
<accession>A0A6P8HT10</accession>
<keyword evidence="3 8" id="KW-0812">Transmembrane</keyword>
<keyword evidence="5 8" id="KW-0472">Membrane</keyword>
<comment type="subcellular location">
    <subcellularLocation>
        <location evidence="1">Endomembrane system</location>
        <topology evidence="1">Multi-pass membrane protein</topology>
    </subcellularLocation>
    <subcellularLocation>
        <location evidence="2">Lysosome membrane</location>
    </subcellularLocation>
</comment>
<dbReference type="CDD" id="cd21464">
    <property type="entry name" value="7tm_GPR137"/>
    <property type="match status" value="1"/>
</dbReference>
<dbReference type="GO" id="GO:0012505">
    <property type="term" value="C:endomembrane system"/>
    <property type="evidence" value="ECO:0007669"/>
    <property type="project" value="UniProtKB-SubCell"/>
</dbReference>
<feature type="region of interest" description="Disordered" evidence="7">
    <location>
        <begin position="345"/>
        <end position="431"/>
    </location>
</feature>
<dbReference type="InParanoid" id="A0A6P8HT10"/>
<dbReference type="RefSeq" id="XP_031558571.1">
    <property type="nucleotide sequence ID" value="XM_031702711.1"/>
</dbReference>
<dbReference type="Proteomes" id="UP000515163">
    <property type="component" value="Unplaced"/>
</dbReference>
<dbReference type="PANTHER" id="PTHR15146">
    <property type="entry name" value="INTEGRAL MEMBRANE PROTEIN GPR137"/>
    <property type="match status" value="1"/>
</dbReference>
<dbReference type="AlphaFoldDB" id="A0A6P8HT10"/>
<feature type="transmembrane region" description="Helical" evidence="8">
    <location>
        <begin position="32"/>
        <end position="59"/>
    </location>
</feature>
<reference evidence="10" key="1">
    <citation type="submission" date="2025-08" db="UniProtKB">
        <authorList>
            <consortium name="RefSeq"/>
        </authorList>
    </citation>
    <scope>IDENTIFICATION</scope>
    <source>
        <tissue evidence="10">Tentacle</tissue>
    </source>
</reference>
<dbReference type="FunCoup" id="A0A6P8HT10">
    <property type="interactions" value="458"/>
</dbReference>
<dbReference type="GO" id="GO:0005765">
    <property type="term" value="C:lysosomal membrane"/>
    <property type="evidence" value="ECO:0007669"/>
    <property type="project" value="UniProtKB-SubCell"/>
</dbReference>
<feature type="transmembrane region" description="Helical" evidence="8">
    <location>
        <begin position="149"/>
        <end position="168"/>
    </location>
</feature>
<keyword evidence="6" id="KW-0458">Lysosome</keyword>
<proteinExistence type="predicted"/>
<feature type="transmembrane region" description="Helical" evidence="8">
    <location>
        <begin position="284"/>
        <end position="306"/>
    </location>
</feature>
<sequence>MINVLKSLLSLPRVHPTTIPATNVEPPLPVGVLLIVTIVFMSIYAILFIFTISQLVLILVYKHRRLSYQTFFLFTCLIWAGIRTTLFSFYFSDCKVVNNLQAFPRWFLFAFPIYLQFVMLGLLTLYLVKLLVKSGRTSIEPAKHKNVPNIVFVICNVIFLALNISSSILCPEQSYTQKLVIVRVVVNELLFILVGILLCISMRKLTKTPNSNLFLEGQGTTTCQATAICIIVVLLYMSRAVYNMIAVTVQHDLSNFGFGWINVSDEGEIEHNHKLQMNVNNHRFLSFGIVLIVWEVLPTFMVIWFFRVRRPQAANLLQGPSIIASNSFDQRSYFFDNPRRYDSDEDIHTAGSGKSNYDIPGVLSPSSNSNSINTGHPKSYGSIPVSKSGSFNRSSSYPSAYIPGTTPPMLFTSGNQGGYQRSQLEPVKDKD</sequence>
<keyword evidence="4 8" id="KW-1133">Transmembrane helix</keyword>
<feature type="compositionally biased region" description="Polar residues" evidence="7">
    <location>
        <begin position="385"/>
        <end position="398"/>
    </location>
</feature>
<evidence type="ECO:0000256" key="7">
    <source>
        <dbReference type="SAM" id="MobiDB-lite"/>
    </source>
</evidence>
<dbReference type="GO" id="GO:1904263">
    <property type="term" value="P:positive regulation of TORC1 signaling"/>
    <property type="evidence" value="ECO:0007669"/>
    <property type="project" value="TreeGrafter"/>
</dbReference>
<feature type="transmembrane region" description="Helical" evidence="8">
    <location>
        <begin position="106"/>
        <end position="128"/>
    </location>
</feature>
<feature type="compositionally biased region" description="Polar residues" evidence="7">
    <location>
        <begin position="364"/>
        <end position="376"/>
    </location>
</feature>
<evidence type="ECO:0000256" key="1">
    <source>
        <dbReference type="ARBA" id="ARBA00004127"/>
    </source>
</evidence>
<dbReference type="PANTHER" id="PTHR15146:SF3">
    <property type="entry name" value="THH1_TOM1_TOM3 DOMAIN-CONTAINING PROTEIN"/>
    <property type="match status" value="1"/>
</dbReference>